<dbReference type="GO" id="GO:0016020">
    <property type="term" value="C:membrane"/>
    <property type="evidence" value="ECO:0007669"/>
    <property type="project" value="UniProtKB-SubCell"/>
</dbReference>
<dbReference type="AlphaFoldDB" id="A0A7G9B2X3"/>
<accession>A0A7G9B2X3</accession>
<feature type="transmembrane region" description="Helical" evidence="5">
    <location>
        <begin position="64"/>
        <end position="85"/>
    </location>
</feature>
<evidence type="ECO:0000313" key="7">
    <source>
        <dbReference type="Proteomes" id="UP000515960"/>
    </source>
</evidence>
<evidence type="ECO:0000256" key="1">
    <source>
        <dbReference type="ARBA" id="ARBA00004141"/>
    </source>
</evidence>
<name>A0A7G9B2X3_9FIRM</name>
<feature type="transmembrane region" description="Helical" evidence="5">
    <location>
        <begin position="147"/>
        <end position="164"/>
    </location>
</feature>
<feature type="transmembrane region" description="Helical" evidence="5">
    <location>
        <begin position="370"/>
        <end position="394"/>
    </location>
</feature>
<feature type="transmembrane region" description="Helical" evidence="5">
    <location>
        <begin position="304"/>
        <end position="326"/>
    </location>
</feature>
<sequence length="436" mass="47508">MSEQVNLNEIQDLERLNQAPVLTRWKGFSKYTGPAFLEAVTTLGAGSFASVAAMGAAYGYEMLWIPFYSYLLGMFMLTLGTKFAVHSRLDVITAQNKYQNKLIGSAVTGLIACYLGYVTFTFGQYALGTDALENMFALVNINFPRSINWIVIFALSFPFAWMYGKNDKAVRFVENFCKILIVVMLVVFVAVIFVTGVDWGALLHGLLIPTLPSGIEGISTGIAALISVVAVGDWCQYHYAMKQRNFTPTHEKLAHFDLVVGGLVPVTLVLTFVGVAFAVTFSGGSFPDDTYALANALVGAIPSLGIQIGFYIGILAITVSTMIGMSTIAAQSLCRAFGKPLDPHSKLWKFGLISTQIGFLGAYIGKPMWAVILVAGLQSCFSWVSGSSWFLLANDRKFLGKHVVKNYLYNIGVLVSVVVLNLTFVTFVLTKLGVWA</sequence>
<dbReference type="KEGG" id="ohi:H8790_10660"/>
<keyword evidence="7" id="KW-1185">Reference proteome</keyword>
<keyword evidence="2 5" id="KW-0812">Transmembrane</keyword>
<comment type="subcellular location">
    <subcellularLocation>
        <location evidence="1">Membrane</location>
        <topology evidence="1">Multi-pass membrane protein</topology>
    </subcellularLocation>
</comment>
<dbReference type="RefSeq" id="WP_187332484.1">
    <property type="nucleotide sequence ID" value="NZ_CP060490.1"/>
</dbReference>
<evidence type="ECO:0000256" key="4">
    <source>
        <dbReference type="ARBA" id="ARBA00023136"/>
    </source>
</evidence>
<feature type="transmembrane region" description="Helical" evidence="5">
    <location>
        <begin position="406"/>
        <end position="429"/>
    </location>
</feature>
<evidence type="ECO:0000256" key="3">
    <source>
        <dbReference type="ARBA" id="ARBA00022989"/>
    </source>
</evidence>
<proteinExistence type="predicted"/>
<dbReference type="InterPro" id="IPR001046">
    <property type="entry name" value="NRAMP_fam"/>
</dbReference>
<feature type="transmembrane region" description="Helical" evidence="5">
    <location>
        <begin position="176"/>
        <end position="197"/>
    </location>
</feature>
<feature type="transmembrane region" description="Helical" evidence="5">
    <location>
        <begin position="106"/>
        <end position="127"/>
    </location>
</feature>
<dbReference type="Proteomes" id="UP000515960">
    <property type="component" value="Chromosome"/>
</dbReference>
<feature type="transmembrane region" description="Helical" evidence="5">
    <location>
        <begin position="258"/>
        <end position="284"/>
    </location>
</feature>
<dbReference type="GO" id="GO:0046873">
    <property type="term" value="F:metal ion transmembrane transporter activity"/>
    <property type="evidence" value="ECO:0007669"/>
    <property type="project" value="InterPro"/>
</dbReference>
<protein>
    <submittedName>
        <fullName evidence="6">Divalent metal cation transporter</fullName>
    </submittedName>
</protein>
<dbReference type="Pfam" id="PF01566">
    <property type="entry name" value="Nramp"/>
    <property type="match status" value="1"/>
</dbReference>
<feature type="transmembrane region" description="Helical" evidence="5">
    <location>
        <begin position="35"/>
        <end position="58"/>
    </location>
</feature>
<dbReference type="EMBL" id="CP060490">
    <property type="protein sequence ID" value="QNL43904.1"/>
    <property type="molecule type" value="Genomic_DNA"/>
</dbReference>
<evidence type="ECO:0000256" key="2">
    <source>
        <dbReference type="ARBA" id="ARBA00022692"/>
    </source>
</evidence>
<organism evidence="6 7">
    <name type="scientific">Oscillibacter hominis</name>
    <dbReference type="NCBI Taxonomy" id="2763056"/>
    <lineage>
        <taxon>Bacteria</taxon>
        <taxon>Bacillati</taxon>
        <taxon>Bacillota</taxon>
        <taxon>Clostridia</taxon>
        <taxon>Eubacteriales</taxon>
        <taxon>Oscillospiraceae</taxon>
        <taxon>Oscillibacter</taxon>
    </lineage>
</organism>
<gene>
    <name evidence="6" type="ORF">H8790_10660</name>
</gene>
<keyword evidence="4 5" id="KW-0472">Membrane</keyword>
<feature type="transmembrane region" description="Helical" evidence="5">
    <location>
        <begin position="217"/>
        <end position="237"/>
    </location>
</feature>
<evidence type="ECO:0000313" key="6">
    <source>
        <dbReference type="EMBL" id="QNL43904.1"/>
    </source>
</evidence>
<keyword evidence="3 5" id="KW-1133">Transmembrane helix</keyword>
<evidence type="ECO:0000256" key="5">
    <source>
        <dbReference type="SAM" id="Phobius"/>
    </source>
</evidence>
<reference evidence="6 7" key="1">
    <citation type="submission" date="2020-08" db="EMBL/GenBank/DDBJ databases">
        <authorList>
            <person name="Liu C."/>
            <person name="Sun Q."/>
        </authorList>
    </citation>
    <scope>NUCLEOTIDE SEQUENCE [LARGE SCALE GENOMIC DNA]</scope>
    <source>
        <strain evidence="6 7">NSJ-62</strain>
    </source>
</reference>